<evidence type="ECO:0000313" key="3">
    <source>
        <dbReference type="Proteomes" id="UP000531251"/>
    </source>
</evidence>
<gene>
    <name evidence="2" type="ORF">GGR89_001236</name>
</gene>
<sequence>MSMRALIHALRALSRADRGATAVEYGLIIAMIVLAMVGALSLFGNTATSMWNNVSQQVQDAGH</sequence>
<keyword evidence="1" id="KW-1133">Transmembrane helix</keyword>
<dbReference type="EMBL" id="JAATJB010000003">
    <property type="protein sequence ID" value="NJB96930.1"/>
    <property type="molecule type" value="Genomic_DNA"/>
</dbReference>
<protein>
    <submittedName>
        <fullName evidence="2">Pilus assembly protein Flp/PilA</fullName>
    </submittedName>
</protein>
<evidence type="ECO:0000256" key="1">
    <source>
        <dbReference type="SAM" id="Phobius"/>
    </source>
</evidence>
<keyword evidence="3" id="KW-1185">Reference proteome</keyword>
<accession>A0A7X6BC72</accession>
<dbReference type="Pfam" id="PF04964">
    <property type="entry name" value="Flp_Fap"/>
    <property type="match status" value="1"/>
</dbReference>
<name>A0A7X6BC72_9SPHN</name>
<feature type="transmembrane region" description="Helical" evidence="1">
    <location>
        <begin position="21"/>
        <end position="43"/>
    </location>
</feature>
<proteinExistence type="predicted"/>
<reference evidence="2 3" key="1">
    <citation type="submission" date="2020-03" db="EMBL/GenBank/DDBJ databases">
        <title>Genomic Encyclopedia of Type Strains, Phase IV (KMG-IV): sequencing the most valuable type-strain genomes for metagenomic binning, comparative biology and taxonomic classification.</title>
        <authorList>
            <person name="Goeker M."/>
        </authorList>
    </citation>
    <scope>NUCLEOTIDE SEQUENCE [LARGE SCALE GENOMIC DNA]</scope>
    <source>
        <strain evidence="2 3">DSM 7225</strain>
    </source>
</reference>
<dbReference type="AlphaFoldDB" id="A0A7X6BC72"/>
<keyword evidence="1" id="KW-0812">Transmembrane</keyword>
<organism evidence="2 3">
    <name type="scientific">Sphingomonas trueperi</name>
    <dbReference type="NCBI Taxonomy" id="53317"/>
    <lineage>
        <taxon>Bacteria</taxon>
        <taxon>Pseudomonadati</taxon>
        <taxon>Pseudomonadota</taxon>
        <taxon>Alphaproteobacteria</taxon>
        <taxon>Sphingomonadales</taxon>
        <taxon>Sphingomonadaceae</taxon>
        <taxon>Sphingomonas</taxon>
    </lineage>
</organism>
<evidence type="ECO:0000313" key="2">
    <source>
        <dbReference type="EMBL" id="NJB96930.1"/>
    </source>
</evidence>
<dbReference type="Proteomes" id="UP000531251">
    <property type="component" value="Unassembled WGS sequence"/>
</dbReference>
<dbReference type="InterPro" id="IPR007047">
    <property type="entry name" value="Flp_Fap"/>
</dbReference>
<comment type="caution">
    <text evidence="2">The sequence shown here is derived from an EMBL/GenBank/DDBJ whole genome shotgun (WGS) entry which is preliminary data.</text>
</comment>
<keyword evidence="1" id="KW-0472">Membrane</keyword>